<evidence type="ECO:0000313" key="2">
    <source>
        <dbReference type="Proteomes" id="UP001060085"/>
    </source>
</evidence>
<reference evidence="2" key="1">
    <citation type="journal article" date="2023" name="Nat. Plants">
        <title>Single-cell RNA sequencing provides a high-resolution roadmap for understanding the multicellular compartmentation of specialized metabolism.</title>
        <authorList>
            <person name="Sun S."/>
            <person name="Shen X."/>
            <person name="Li Y."/>
            <person name="Li Y."/>
            <person name="Wang S."/>
            <person name="Li R."/>
            <person name="Zhang H."/>
            <person name="Shen G."/>
            <person name="Guo B."/>
            <person name="Wei J."/>
            <person name="Xu J."/>
            <person name="St-Pierre B."/>
            <person name="Chen S."/>
            <person name="Sun C."/>
        </authorList>
    </citation>
    <scope>NUCLEOTIDE SEQUENCE [LARGE SCALE GENOMIC DNA]</scope>
</reference>
<protein>
    <submittedName>
        <fullName evidence="1">Uncharacterized protein</fullName>
    </submittedName>
</protein>
<dbReference type="Proteomes" id="UP001060085">
    <property type="component" value="Linkage Group LG06"/>
</dbReference>
<keyword evidence="2" id="KW-1185">Reference proteome</keyword>
<evidence type="ECO:0000313" key="1">
    <source>
        <dbReference type="EMBL" id="KAI5657482.1"/>
    </source>
</evidence>
<dbReference type="EMBL" id="CM044706">
    <property type="protein sequence ID" value="KAI5657482.1"/>
    <property type="molecule type" value="Genomic_DNA"/>
</dbReference>
<name>A0ACC0ABY0_CATRO</name>
<organism evidence="1 2">
    <name type="scientific">Catharanthus roseus</name>
    <name type="common">Madagascar periwinkle</name>
    <name type="synonym">Vinca rosea</name>
    <dbReference type="NCBI Taxonomy" id="4058"/>
    <lineage>
        <taxon>Eukaryota</taxon>
        <taxon>Viridiplantae</taxon>
        <taxon>Streptophyta</taxon>
        <taxon>Embryophyta</taxon>
        <taxon>Tracheophyta</taxon>
        <taxon>Spermatophyta</taxon>
        <taxon>Magnoliopsida</taxon>
        <taxon>eudicotyledons</taxon>
        <taxon>Gunneridae</taxon>
        <taxon>Pentapetalae</taxon>
        <taxon>asterids</taxon>
        <taxon>lamiids</taxon>
        <taxon>Gentianales</taxon>
        <taxon>Apocynaceae</taxon>
        <taxon>Rauvolfioideae</taxon>
        <taxon>Vinceae</taxon>
        <taxon>Catharanthinae</taxon>
        <taxon>Catharanthus</taxon>
    </lineage>
</organism>
<accession>A0ACC0ABY0</accession>
<comment type="caution">
    <text evidence="1">The sequence shown here is derived from an EMBL/GenBank/DDBJ whole genome shotgun (WGS) entry which is preliminary data.</text>
</comment>
<sequence>MALKKWIKGSRFMIGMLMVQVIATVLQLLSRIIICEKGTFVVALLVYRNIVGAICVAPFAYFLQRGSRNKLNWQVFFWLFIAALTGIEKIEIQTINGKVKIFGTILCLGGALTVALYKGSSFYISHHSFLHSSSGSGFGLKNASKNWTRGTILLVCSCLSYGVWFVSQAKLSKIFPHQFCATFWTCLIAALQQAVVGLCIDRSKAAWHLAWNLQLITIFYSGALATAATFCLIAWTVAERGPTYPSMFNPLALIFVAITEALFLGEPITVGSLIGMGLLVIGLYLFLWAKSQETNPIPQQQ</sequence>
<gene>
    <name evidence="1" type="ORF">M9H77_26275</name>
</gene>
<proteinExistence type="predicted"/>